<dbReference type="EMBL" id="KE346364">
    <property type="protein sequence ID" value="KJE92616.1"/>
    <property type="molecule type" value="Genomic_DNA"/>
</dbReference>
<keyword evidence="10" id="KW-1185">Reference proteome</keyword>
<feature type="transmembrane region" description="Helical" evidence="8">
    <location>
        <begin position="7"/>
        <end position="27"/>
    </location>
</feature>
<comment type="subcellular location">
    <subcellularLocation>
        <location evidence="1">Endomembrane system</location>
        <topology evidence="1">Multi-pass membrane protein</topology>
    </subcellularLocation>
</comment>
<feature type="transmembrane region" description="Helical" evidence="8">
    <location>
        <begin position="199"/>
        <end position="218"/>
    </location>
</feature>
<feature type="transmembrane region" description="Helical" evidence="8">
    <location>
        <begin position="93"/>
        <end position="115"/>
    </location>
</feature>
<dbReference type="STRING" id="595528.A0A0D2UCA6"/>
<keyword evidence="3" id="KW-0762">Sugar transport</keyword>
<dbReference type="InterPro" id="IPR029069">
    <property type="entry name" value="HotDog_dom_sf"/>
</dbReference>
<evidence type="ECO:0000256" key="6">
    <source>
        <dbReference type="ARBA" id="ARBA00023136"/>
    </source>
</evidence>
<evidence type="ECO:0000256" key="3">
    <source>
        <dbReference type="ARBA" id="ARBA00022597"/>
    </source>
</evidence>
<feature type="compositionally biased region" description="Low complexity" evidence="7">
    <location>
        <begin position="382"/>
        <end position="402"/>
    </location>
</feature>
<dbReference type="GO" id="GO:0000139">
    <property type="term" value="C:Golgi membrane"/>
    <property type="evidence" value="ECO:0007669"/>
    <property type="project" value="TreeGrafter"/>
</dbReference>
<dbReference type="GO" id="GO:0005462">
    <property type="term" value="F:UDP-N-acetylglucosamine transmembrane transporter activity"/>
    <property type="evidence" value="ECO:0007669"/>
    <property type="project" value="TreeGrafter"/>
</dbReference>
<feature type="transmembrane region" description="Helical" evidence="8">
    <location>
        <begin position="33"/>
        <end position="54"/>
    </location>
</feature>
<dbReference type="eggNOG" id="KOG1583">
    <property type="taxonomic scope" value="Eukaryota"/>
</dbReference>
<evidence type="ECO:0000256" key="5">
    <source>
        <dbReference type="ARBA" id="ARBA00022989"/>
    </source>
</evidence>
<organism evidence="9 10">
    <name type="scientific">Capsaspora owczarzaki (strain ATCC 30864)</name>
    <dbReference type="NCBI Taxonomy" id="595528"/>
    <lineage>
        <taxon>Eukaryota</taxon>
        <taxon>Filasterea</taxon>
        <taxon>Capsaspora</taxon>
    </lineage>
</organism>
<feature type="transmembrane region" description="Helical" evidence="8">
    <location>
        <begin position="158"/>
        <end position="178"/>
    </location>
</feature>
<feature type="transmembrane region" description="Helical" evidence="8">
    <location>
        <begin position="66"/>
        <end position="87"/>
    </location>
</feature>
<feature type="transmembrane region" description="Helical" evidence="8">
    <location>
        <begin position="124"/>
        <end position="146"/>
    </location>
</feature>
<dbReference type="PANTHER" id="PTHR10778:SF4">
    <property type="entry name" value="NUCLEOTIDE SUGAR TRANSPORTER SLC35B4"/>
    <property type="match status" value="1"/>
</dbReference>
<dbReference type="Pfam" id="PF08449">
    <property type="entry name" value="UAA"/>
    <property type="match status" value="2"/>
</dbReference>
<dbReference type="InterPro" id="IPR013657">
    <property type="entry name" value="SCL35B1-4/HUT1"/>
</dbReference>
<reference evidence="10" key="1">
    <citation type="submission" date="2011-02" db="EMBL/GenBank/DDBJ databases">
        <title>The Genome Sequence of Capsaspora owczarzaki ATCC 30864.</title>
        <authorList>
            <person name="Russ C."/>
            <person name="Cuomo C."/>
            <person name="Burger G."/>
            <person name="Gray M.W."/>
            <person name="Holland P.W.H."/>
            <person name="King N."/>
            <person name="Lang F.B.F."/>
            <person name="Roger A.J."/>
            <person name="Ruiz-Trillo I."/>
            <person name="Young S.K."/>
            <person name="Zeng Q."/>
            <person name="Gargeya S."/>
            <person name="Alvarado L."/>
            <person name="Berlin A."/>
            <person name="Chapman S.B."/>
            <person name="Chen Z."/>
            <person name="Freedman E."/>
            <person name="Gellesch M."/>
            <person name="Goldberg J."/>
            <person name="Griggs A."/>
            <person name="Gujja S."/>
            <person name="Heilman E."/>
            <person name="Heiman D."/>
            <person name="Howarth C."/>
            <person name="Mehta T."/>
            <person name="Neiman D."/>
            <person name="Pearson M."/>
            <person name="Roberts A."/>
            <person name="Saif S."/>
            <person name="Shea T."/>
            <person name="Shenoy N."/>
            <person name="Sisk P."/>
            <person name="Stolte C."/>
            <person name="Sykes S."/>
            <person name="White J."/>
            <person name="Yandava C."/>
            <person name="Haas B."/>
            <person name="Nusbaum C."/>
            <person name="Birren B."/>
        </authorList>
    </citation>
    <scope>NUCLEOTIDE SEQUENCE</scope>
    <source>
        <strain evidence="10">ATCC 30864</strain>
    </source>
</reference>
<keyword evidence="4 8" id="KW-0812">Transmembrane</keyword>
<keyword evidence="5 8" id="KW-1133">Transmembrane helix</keyword>
<evidence type="ECO:0000256" key="1">
    <source>
        <dbReference type="ARBA" id="ARBA00004127"/>
    </source>
</evidence>
<dbReference type="RefSeq" id="XP_004348445.1">
    <property type="nucleotide sequence ID" value="XM_004348395.2"/>
</dbReference>
<protein>
    <submittedName>
        <fullName evidence="9">Uncharacterized protein</fullName>
    </submittedName>
</protein>
<feature type="transmembrane region" description="Helical" evidence="8">
    <location>
        <begin position="295"/>
        <end position="314"/>
    </location>
</feature>
<gene>
    <name evidence="9" type="ORF">CAOG_003540</name>
</gene>
<feature type="transmembrane region" description="Helical" evidence="8">
    <location>
        <begin position="425"/>
        <end position="443"/>
    </location>
</feature>
<dbReference type="PANTHER" id="PTHR10778">
    <property type="entry name" value="SOLUTE CARRIER FAMILY 35 MEMBER B"/>
    <property type="match status" value="1"/>
</dbReference>
<evidence type="ECO:0000313" key="9">
    <source>
        <dbReference type="EMBL" id="KJE92616.1"/>
    </source>
</evidence>
<evidence type="ECO:0000313" key="10">
    <source>
        <dbReference type="Proteomes" id="UP000008743"/>
    </source>
</evidence>
<name>A0A0D2UCA6_CAPO3</name>
<feature type="transmembrane region" description="Helical" evidence="8">
    <location>
        <begin position="323"/>
        <end position="344"/>
    </location>
</feature>
<accession>A0A0D2UCA6</accession>
<dbReference type="Proteomes" id="UP000008743">
    <property type="component" value="Unassembled WGS sequence"/>
</dbReference>
<evidence type="ECO:0000256" key="4">
    <source>
        <dbReference type="ARBA" id="ARBA00022692"/>
    </source>
</evidence>
<proteinExistence type="predicted"/>
<feature type="transmembrane region" description="Helical" evidence="8">
    <location>
        <begin position="350"/>
        <end position="367"/>
    </location>
</feature>
<evidence type="ECO:0000256" key="7">
    <source>
        <dbReference type="SAM" id="MobiDB-lite"/>
    </source>
</evidence>
<evidence type="ECO:0000256" key="2">
    <source>
        <dbReference type="ARBA" id="ARBA00022448"/>
    </source>
</evidence>
<dbReference type="InParanoid" id="A0A0D2UCA6"/>
<dbReference type="AlphaFoldDB" id="A0A0D2UCA6"/>
<dbReference type="OrthoDB" id="999962at2759"/>
<keyword evidence="6 8" id="KW-0472">Membrane</keyword>
<dbReference type="Gene3D" id="3.10.129.10">
    <property type="entry name" value="Hotdog Thioesterase"/>
    <property type="match status" value="1"/>
</dbReference>
<dbReference type="PhylomeDB" id="A0A0D2UCA6"/>
<keyword evidence="2" id="KW-0813">Transport</keyword>
<dbReference type="SUPFAM" id="SSF54637">
    <property type="entry name" value="Thioesterase/thiol ester dehydrase-isomerase"/>
    <property type="match status" value="1"/>
</dbReference>
<evidence type="ECO:0000256" key="8">
    <source>
        <dbReference type="SAM" id="Phobius"/>
    </source>
</evidence>
<sequence length="814" mass="88444">MFPPWLVPVLSVFVGCCANVVFLEYIVRDDPAAGNLITVAQFAFVGLEGLVFHVRKGLLGSRTIPLRHYALLVALFFATSVVNNLVFGYRVSLPLHLIFRSGSLVTNMLLGAMLLGKRYSLVKILSVVCVSCGIAMCTIASANASSSGAQSDGSVEDLVIGVTLLVVSLFVSSLLGIYQELLHSWYGKSWRESLFYSHFLALPGFLVILGNLIDHWSIFNQSPRLSMWIPFPSVAESLLSGSDLVQMACLAPGPLSATAGTSETLRAIWNAAQPVLAQAPGSLALCEVTVPIPRLWVFLLLNVVTQYICVRGVFELTSVTNSLVVTLTVTLRKFASLLLSIVYFGNPFTSSHWIGSAMLFVGTLVFLDLTPWQRTQSPATPPSSSSDSPASTSSSTNNSTTSVAQAPEKVPMQRPQLSTSPPSQAARMTVLALFSVTISTLVLSFGHSAPMAMLANFLVMHLFNLLTKRMESVRTNAQLPSFALIAVRAFVGYLSKTRASSKTIIPAIQVQGTHLAVDPDMLRQYRVMCKYTTAASQQAESLCFLEIMSLPLAGMLLTHPDYPINAFGHIHVRTDVVQTRSLSFDDRSLRFDMQMFVDGFRWVEGRGLEIETITLATLSGSEDVVWKCATTLLVVSRSKKARSSTPRPPVLSATGISTWVLPANTGVKFAQLSGDWNLHHLYPFTSRLIGYNRPIAHGVYTLARATAELFEHRYGEQSQADAQKRKPTSTHPIRMVAEFKAPLFLPASGVELRQQLLPASEAAPATGSKQQAAPAGLPAFIDEEIPVKGNARYCSFAVQAATGEPHLRGIAYPL</sequence>
<feature type="region of interest" description="Disordered" evidence="7">
    <location>
        <begin position="376"/>
        <end position="421"/>
    </location>
</feature>
<dbReference type="GO" id="GO:0005789">
    <property type="term" value="C:endoplasmic reticulum membrane"/>
    <property type="evidence" value="ECO:0007669"/>
    <property type="project" value="TreeGrafter"/>
</dbReference>
<dbReference type="GO" id="GO:0005464">
    <property type="term" value="F:UDP-xylose transmembrane transporter activity"/>
    <property type="evidence" value="ECO:0007669"/>
    <property type="project" value="TreeGrafter"/>
</dbReference>